<feature type="transmembrane region" description="Helical" evidence="5">
    <location>
        <begin position="163"/>
        <end position="182"/>
    </location>
</feature>
<evidence type="ECO:0000256" key="3">
    <source>
        <dbReference type="ARBA" id="ARBA00022989"/>
    </source>
</evidence>
<comment type="subcellular location">
    <subcellularLocation>
        <location evidence="1">Membrane</location>
        <topology evidence="1">Multi-pass membrane protein</topology>
    </subcellularLocation>
</comment>
<accession>A0A0W0F6R6</accession>
<dbReference type="InterPro" id="IPR050475">
    <property type="entry name" value="Prenyltransferase_related"/>
</dbReference>
<dbReference type="eggNOG" id="ENOG502SNAR">
    <property type="taxonomic scope" value="Eukaryota"/>
</dbReference>
<feature type="transmembrane region" description="Helical" evidence="5">
    <location>
        <begin position="27"/>
        <end position="49"/>
    </location>
</feature>
<dbReference type="Pfam" id="PF01040">
    <property type="entry name" value="UbiA"/>
    <property type="match status" value="1"/>
</dbReference>
<protein>
    <submittedName>
        <fullName evidence="6">Uncharacterized protein</fullName>
    </submittedName>
</protein>
<dbReference type="GO" id="GO:0016765">
    <property type="term" value="F:transferase activity, transferring alkyl or aryl (other than methyl) groups"/>
    <property type="evidence" value="ECO:0007669"/>
    <property type="project" value="InterPro"/>
</dbReference>
<feature type="transmembrane region" description="Helical" evidence="5">
    <location>
        <begin position="84"/>
        <end position="104"/>
    </location>
</feature>
<dbReference type="GO" id="GO:0016020">
    <property type="term" value="C:membrane"/>
    <property type="evidence" value="ECO:0007669"/>
    <property type="project" value="UniProtKB-SubCell"/>
</dbReference>
<dbReference type="InterPro" id="IPR044878">
    <property type="entry name" value="UbiA_sf"/>
</dbReference>
<evidence type="ECO:0000256" key="5">
    <source>
        <dbReference type="SAM" id="Phobius"/>
    </source>
</evidence>
<dbReference type="PANTHER" id="PTHR42723:SF1">
    <property type="entry name" value="CHLOROPHYLL SYNTHASE, CHLOROPLASTIC"/>
    <property type="match status" value="1"/>
</dbReference>
<keyword evidence="3 5" id="KW-1133">Transmembrane helix</keyword>
<dbReference type="Gene3D" id="1.10.357.140">
    <property type="entry name" value="UbiA prenyltransferase"/>
    <property type="match status" value="1"/>
</dbReference>
<evidence type="ECO:0000256" key="2">
    <source>
        <dbReference type="ARBA" id="ARBA00022692"/>
    </source>
</evidence>
<evidence type="ECO:0000313" key="6">
    <source>
        <dbReference type="EMBL" id="KTB32027.1"/>
    </source>
</evidence>
<sequence>MGKMLQALYTLFLFTKSDTILVVVPSLAVAFVAAGPTDIVTFFQAFLWLELHLLAFNIRNQTLGIEEDKLCKPHRPFASNRVSLDYALPMYIVAVSVAVCYSFYHGLQLLSLTYFTGTTAYNEFGLAKSLILKSPMGAGGYMCYCWGPTYIIGHHQPLSTTSIHGILASILIFSVTGHAQDFRDRSGDALLGRKTIPLIFSPWVSRGYLIIGMAGLTYGLSIRWSPPPMVVGIFALLCVVTSIKFSIKHSEEEDRKSFWWYEMWLICAHLLPVFERSRPGVSDTYI</sequence>
<keyword evidence="2 5" id="KW-0812">Transmembrane</keyword>
<dbReference type="Proteomes" id="UP000054988">
    <property type="component" value="Unassembled WGS sequence"/>
</dbReference>
<organism evidence="6 7">
    <name type="scientific">Moniliophthora roreri</name>
    <name type="common">Frosty pod rot fungus</name>
    <name type="synonym">Monilia roreri</name>
    <dbReference type="NCBI Taxonomy" id="221103"/>
    <lineage>
        <taxon>Eukaryota</taxon>
        <taxon>Fungi</taxon>
        <taxon>Dikarya</taxon>
        <taxon>Basidiomycota</taxon>
        <taxon>Agaricomycotina</taxon>
        <taxon>Agaricomycetes</taxon>
        <taxon>Agaricomycetidae</taxon>
        <taxon>Agaricales</taxon>
        <taxon>Marasmiineae</taxon>
        <taxon>Marasmiaceae</taxon>
        <taxon>Moniliophthora</taxon>
    </lineage>
</organism>
<evidence type="ECO:0000313" key="7">
    <source>
        <dbReference type="Proteomes" id="UP000054988"/>
    </source>
</evidence>
<name>A0A0W0F6R6_MONRR</name>
<comment type="caution">
    <text evidence="6">The sequence shown here is derived from an EMBL/GenBank/DDBJ whole genome shotgun (WGS) entry which is preliminary data.</text>
</comment>
<feature type="transmembrane region" description="Helical" evidence="5">
    <location>
        <begin position="203"/>
        <end position="222"/>
    </location>
</feature>
<dbReference type="InterPro" id="IPR000537">
    <property type="entry name" value="UbiA_prenyltransferase"/>
</dbReference>
<reference evidence="6 7" key="1">
    <citation type="submission" date="2015-12" db="EMBL/GenBank/DDBJ databases">
        <title>Draft genome sequence of Moniliophthora roreri, the causal agent of frosty pod rot of cacao.</title>
        <authorList>
            <person name="Aime M.C."/>
            <person name="Diaz-Valderrama J.R."/>
            <person name="Kijpornyongpan T."/>
            <person name="Phillips-Mora W."/>
        </authorList>
    </citation>
    <scope>NUCLEOTIDE SEQUENCE [LARGE SCALE GENOMIC DNA]</scope>
    <source>
        <strain evidence="6 7">MCA 2952</strain>
    </source>
</reference>
<evidence type="ECO:0000256" key="1">
    <source>
        <dbReference type="ARBA" id="ARBA00004141"/>
    </source>
</evidence>
<gene>
    <name evidence="6" type="ORF">WG66_15383</name>
</gene>
<dbReference type="AlphaFoldDB" id="A0A0W0F6R6"/>
<evidence type="ECO:0000256" key="4">
    <source>
        <dbReference type="ARBA" id="ARBA00023136"/>
    </source>
</evidence>
<dbReference type="PANTHER" id="PTHR42723">
    <property type="entry name" value="CHLOROPHYLL SYNTHASE"/>
    <property type="match status" value="1"/>
</dbReference>
<feature type="transmembrane region" description="Helical" evidence="5">
    <location>
        <begin position="228"/>
        <end position="246"/>
    </location>
</feature>
<dbReference type="EMBL" id="LATX01002269">
    <property type="protein sequence ID" value="KTB32027.1"/>
    <property type="molecule type" value="Genomic_DNA"/>
</dbReference>
<dbReference type="CDD" id="cd13965">
    <property type="entry name" value="PT_UbiA_3"/>
    <property type="match status" value="1"/>
</dbReference>
<keyword evidence="4 5" id="KW-0472">Membrane</keyword>
<proteinExistence type="predicted"/>